<comment type="caution">
    <text evidence="3">The sequence shown here is derived from an EMBL/GenBank/DDBJ whole genome shotgun (WGS) entry which is preliminary data.</text>
</comment>
<dbReference type="EMBL" id="LFIV01000263">
    <property type="protein sequence ID" value="KZL64641.1"/>
    <property type="molecule type" value="Genomic_DNA"/>
</dbReference>
<accession>A0A166MGL8</accession>
<feature type="domain" description="PD-(D/E)XK nuclease-like" evidence="2">
    <location>
        <begin position="275"/>
        <end position="561"/>
    </location>
</feature>
<evidence type="ECO:0000259" key="2">
    <source>
        <dbReference type="Pfam" id="PF20516"/>
    </source>
</evidence>
<evidence type="ECO:0000313" key="3">
    <source>
        <dbReference type="EMBL" id="KZL64641.1"/>
    </source>
</evidence>
<evidence type="ECO:0000313" key="4">
    <source>
        <dbReference type="Proteomes" id="UP000076552"/>
    </source>
</evidence>
<evidence type="ECO:0000256" key="1">
    <source>
        <dbReference type="SAM" id="MobiDB-lite"/>
    </source>
</evidence>
<reference evidence="3 4" key="1">
    <citation type="submission" date="2015-06" db="EMBL/GenBank/DDBJ databases">
        <title>Survival trade-offs in plant roots during colonization by closely related pathogenic and mutualistic fungi.</title>
        <authorList>
            <person name="Hacquard S."/>
            <person name="Kracher B."/>
            <person name="Hiruma K."/>
            <person name="Weinman A."/>
            <person name="Muench P."/>
            <person name="Garrido Oter R."/>
            <person name="Ver Loren van Themaat E."/>
            <person name="Dallerey J.-F."/>
            <person name="Damm U."/>
            <person name="Henrissat B."/>
            <person name="Lespinet O."/>
            <person name="Thon M."/>
            <person name="Kemen E."/>
            <person name="McHardy A.C."/>
            <person name="Schulze-Lefert P."/>
            <person name="O'Connell R.J."/>
        </authorList>
    </citation>
    <scope>NUCLEOTIDE SEQUENCE [LARGE SCALE GENOMIC DNA]</scope>
    <source>
        <strain evidence="3 4">0861</strain>
    </source>
</reference>
<feature type="compositionally biased region" description="Low complexity" evidence="1">
    <location>
        <begin position="25"/>
        <end position="34"/>
    </location>
</feature>
<sequence length="571" mass="61983">METSRRDAVVSAWLEDVRVACNQQTSTTPSPASPLSRKRKALSPSRIRSDQGAAFRTQKHSVMDDPDARVRQTRARSRAARAAGNNVDAAASSSDSASGGQSLDEAEQLPPGSPTPRRPVIPERQAAGAAGVQRAGSPLPPARSLSFPRSTTSNPSSTASAYSAAISHRPHPSNRTTLAMTIPSLLPSESGSSRRSRSPVKGMANLEFAERPVRVVTPKSLAQIPEDIRTLCEEVSRIRDGVAVIPASIREEVDDMMKSIRLFAPPVRQENLDQTCSRRRKRDLLHELDTLAWVVRDSERASVGNLCEAHWNDRVHAQLLAAAIERDIASPTTQSHEMNGDDDGCTVSVFNCTQAKIAASCVPRHASKGIDLEAKMVDYCISIRDRDIERTARHAVQSQLWKPSASTSSSAASSSAASVSSAGDAFSSPRKRKAPTPLQSINHTEYDPLCLAPITVSIETKKPGGSEDGAKAQLSVWASAQILRLRQLLGDPEKPLGITFPLLLVTGPTWQLLFAVEKEDCIEILHQLELQIDGGSNSLMGCYKLLALLRALRRWSETTFRAWFLEAFAEA</sequence>
<organism evidence="3 4">
    <name type="scientific">Colletotrichum tofieldiae</name>
    <dbReference type="NCBI Taxonomy" id="708197"/>
    <lineage>
        <taxon>Eukaryota</taxon>
        <taxon>Fungi</taxon>
        <taxon>Dikarya</taxon>
        <taxon>Ascomycota</taxon>
        <taxon>Pezizomycotina</taxon>
        <taxon>Sordariomycetes</taxon>
        <taxon>Hypocreomycetidae</taxon>
        <taxon>Glomerellales</taxon>
        <taxon>Glomerellaceae</taxon>
        <taxon>Colletotrichum</taxon>
        <taxon>Colletotrichum spaethianum species complex</taxon>
    </lineage>
</organism>
<feature type="compositionally biased region" description="Low complexity" evidence="1">
    <location>
        <begin position="124"/>
        <end position="136"/>
    </location>
</feature>
<proteinExistence type="predicted"/>
<feature type="compositionally biased region" description="Low complexity" evidence="1">
    <location>
        <begin position="150"/>
        <end position="167"/>
    </location>
</feature>
<dbReference type="Proteomes" id="UP000076552">
    <property type="component" value="Unassembled WGS sequence"/>
</dbReference>
<name>A0A166MGL8_9PEZI</name>
<feature type="compositionally biased region" description="Basic and acidic residues" evidence="1">
    <location>
        <begin position="61"/>
        <end position="70"/>
    </location>
</feature>
<dbReference type="InterPro" id="IPR046797">
    <property type="entry name" value="PDDEXK_12"/>
</dbReference>
<dbReference type="STRING" id="708197.A0A166MGL8"/>
<dbReference type="AlphaFoldDB" id="A0A166MGL8"/>
<feature type="region of interest" description="Disordered" evidence="1">
    <location>
        <begin position="22"/>
        <end position="176"/>
    </location>
</feature>
<feature type="compositionally biased region" description="Low complexity" evidence="1">
    <location>
        <begin position="80"/>
        <end position="99"/>
    </location>
</feature>
<keyword evidence="4" id="KW-1185">Reference proteome</keyword>
<dbReference type="Pfam" id="PF20516">
    <property type="entry name" value="PDDEXK_12"/>
    <property type="match status" value="1"/>
</dbReference>
<protein>
    <recommendedName>
        <fullName evidence="2">PD-(D/E)XK nuclease-like domain-containing protein</fullName>
    </recommendedName>
</protein>
<feature type="region of interest" description="Disordered" evidence="1">
    <location>
        <begin position="421"/>
        <end position="441"/>
    </location>
</feature>
<gene>
    <name evidence="3" type="ORF">CT0861_00602</name>
</gene>